<gene>
    <name evidence="2" type="ORF">CYLTODRAFT_492908</name>
</gene>
<dbReference type="AlphaFoldDB" id="A0A0D7B278"/>
<protein>
    <recommendedName>
        <fullName evidence="4">KOW domain-containing protein</fullName>
    </recommendedName>
</protein>
<feature type="region of interest" description="Disordered" evidence="1">
    <location>
        <begin position="501"/>
        <end position="541"/>
    </location>
</feature>
<proteinExistence type="predicted"/>
<dbReference type="EMBL" id="KN880623">
    <property type="protein sequence ID" value="KIY64688.1"/>
    <property type="molecule type" value="Genomic_DNA"/>
</dbReference>
<organism evidence="2 3">
    <name type="scientific">Cylindrobasidium torrendii FP15055 ss-10</name>
    <dbReference type="NCBI Taxonomy" id="1314674"/>
    <lineage>
        <taxon>Eukaryota</taxon>
        <taxon>Fungi</taxon>
        <taxon>Dikarya</taxon>
        <taxon>Basidiomycota</taxon>
        <taxon>Agaricomycotina</taxon>
        <taxon>Agaricomycetes</taxon>
        <taxon>Agaricomycetidae</taxon>
        <taxon>Agaricales</taxon>
        <taxon>Marasmiineae</taxon>
        <taxon>Physalacriaceae</taxon>
        <taxon>Cylindrobasidium</taxon>
    </lineage>
</organism>
<dbReference type="STRING" id="1314674.A0A0D7B278"/>
<sequence>MSTWQLPMPHFRQMTGARQLGLFAGHVYTRIPPTMASSSTLERPGRFSAPDGRYAPYKQTSHKSQITIDTSHSAVWRVRIQAKMASKAIAHIYGVASTDSSSPAYIASCYLPSPHSHWVYIHTNNLRSAHWHAFFKSLPHIFTIRCPSDLAVVPPEDILSQTLCPPCNLSVVPGRWATIVHHTLHAGDIALVLESGNRARLLLLYRDPCPTDAHGRTRVTGPPSPQQLLPLHTTPGWPTDLTTIEVDTSSIQPATHIDPVTSRLLRESQDPHVIASNPWNCLRPMDFDFQPGEPVVVASQHGIVHYDDGLDVHILFGGHLADLQVISWANVKKFFTSGELVTVPHSSHVTTTGIVLQYREPLVDVVILDSTHSATRLTTDMSHPTHTIESVHCNTLCRAIRAPPSSQVPSVIKQASLPLPPPPNPLSRPAHTLPPLSLQEDVFVLTGAHKGWHGQIIDHLPGSRVVVRLDKFGAVRQFEHIILPRTAVGPSGEHIYKLSGKQFAPQRTPSPPPESYTDVRATWNPMLSSPTPPVERPPAAPGPLDIAYPNHWLYHPATRCIPLLARFKSQNVTVRRVDIEGAVSFQRTVRGRNVQVDLAQLTFLHPGRRHRGRLLVAEGEHVGHYARPVVWRIKPACTPRLWWTVQLVQVSHESKTDVPTPTRLEIPHTSLLVVHESKQAIVANKQLDVALRQH</sequence>
<name>A0A0D7B278_9AGAR</name>
<evidence type="ECO:0000256" key="1">
    <source>
        <dbReference type="SAM" id="MobiDB-lite"/>
    </source>
</evidence>
<accession>A0A0D7B278</accession>
<reference evidence="2 3" key="1">
    <citation type="journal article" date="2015" name="Fungal Genet. Biol.">
        <title>Evolution of novel wood decay mechanisms in Agaricales revealed by the genome sequences of Fistulina hepatica and Cylindrobasidium torrendii.</title>
        <authorList>
            <person name="Floudas D."/>
            <person name="Held B.W."/>
            <person name="Riley R."/>
            <person name="Nagy L.G."/>
            <person name="Koehler G."/>
            <person name="Ransdell A.S."/>
            <person name="Younus H."/>
            <person name="Chow J."/>
            <person name="Chiniquy J."/>
            <person name="Lipzen A."/>
            <person name="Tritt A."/>
            <person name="Sun H."/>
            <person name="Haridas S."/>
            <person name="LaButti K."/>
            <person name="Ohm R.A."/>
            <person name="Kues U."/>
            <person name="Blanchette R.A."/>
            <person name="Grigoriev I.V."/>
            <person name="Minto R.E."/>
            <person name="Hibbett D.S."/>
        </authorList>
    </citation>
    <scope>NUCLEOTIDE SEQUENCE [LARGE SCALE GENOMIC DNA]</scope>
    <source>
        <strain evidence="2 3">FP15055 ss-10</strain>
    </source>
</reference>
<evidence type="ECO:0000313" key="2">
    <source>
        <dbReference type="EMBL" id="KIY64688.1"/>
    </source>
</evidence>
<feature type="compositionally biased region" description="Pro residues" evidence="1">
    <location>
        <begin position="530"/>
        <end position="541"/>
    </location>
</feature>
<keyword evidence="3" id="KW-1185">Reference proteome</keyword>
<dbReference type="Proteomes" id="UP000054007">
    <property type="component" value="Unassembled WGS sequence"/>
</dbReference>
<evidence type="ECO:0000313" key="3">
    <source>
        <dbReference type="Proteomes" id="UP000054007"/>
    </source>
</evidence>
<evidence type="ECO:0008006" key="4">
    <source>
        <dbReference type="Google" id="ProtNLM"/>
    </source>
</evidence>